<feature type="region of interest" description="Disordered" evidence="1">
    <location>
        <begin position="1"/>
        <end position="142"/>
    </location>
</feature>
<accession>A0A6A3HGS0</accession>
<evidence type="ECO:0000313" key="2">
    <source>
        <dbReference type="EMBL" id="KAE8968182.1"/>
    </source>
</evidence>
<feature type="compositionally biased region" description="Basic and acidic residues" evidence="1">
    <location>
        <begin position="96"/>
        <end position="115"/>
    </location>
</feature>
<feature type="compositionally biased region" description="Basic and acidic residues" evidence="1">
    <location>
        <begin position="53"/>
        <end position="84"/>
    </location>
</feature>
<proteinExistence type="predicted"/>
<sequence>MPKARELATEGGWRAAEKLEASDTENRPVPLPTQPGEPRSTLGTDQRCSPEVVDARPRIREPQEARGRVEEQAEARRHADETRSRTPQWVGAAEAAWRRRERPERSEKDEQEKHVSTKMIKIRTSEARRCSPRRCSPRTGGHARWLKLATEIRGESEGETLRRAVRQCQVHHEAGVVVEWRSGRKVTSAGPRCRRTLSDSLTERKLPL</sequence>
<comment type="caution">
    <text evidence="2">The sequence shown here is derived from an EMBL/GenBank/DDBJ whole genome shotgun (WGS) entry which is preliminary data.</text>
</comment>
<dbReference type="EMBL" id="QXFU01004555">
    <property type="protein sequence ID" value="KAE8968182.1"/>
    <property type="molecule type" value="Genomic_DNA"/>
</dbReference>
<dbReference type="AlphaFoldDB" id="A0A6A3HGS0"/>
<name>A0A6A3HGS0_9STRA</name>
<evidence type="ECO:0000256" key="1">
    <source>
        <dbReference type="SAM" id="MobiDB-lite"/>
    </source>
</evidence>
<reference evidence="2 3" key="1">
    <citation type="submission" date="2018-09" db="EMBL/GenBank/DDBJ databases">
        <title>Genomic investigation of the strawberry pathogen Phytophthora fragariae indicates pathogenicity is determined by transcriptional variation in three key races.</title>
        <authorList>
            <person name="Adams T.M."/>
            <person name="Armitage A.D."/>
            <person name="Sobczyk M.K."/>
            <person name="Bates H.J."/>
            <person name="Dunwell J.M."/>
            <person name="Nellist C.F."/>
            <person name="Harrison R.J."/>
        </authorList>
    </citation>
    <scope>NUCLEOTIDE SEQUENCE [LARGE SCALE GENOMIC DNA]</scope>
    <source>
        <strain evidence="2 3">SCRP324</strain>
    </source>
</reference>
<organism evidence="2 3">
    <name type="scientific">Phytophthora rubi</name>
    <dbReference type="NCBI Taxonomy" id="129364"/>
    <lineage>
        <taxon>Eukaryota</taxon>
        <taxon>Sar</taxon>
        <taxon>Stramenopiles</taxon>
        <taxon>Oomycota</taxon>
        <taxon>Peronosporomycetes</taxon>
        <taxon>Peronosporales</taxon>
        <taxon>Peronosporaceae</taxon>
        <taxon>Phytophthora</taxon>
    </lineage>
</organism>
<feature type="compositionally biased region" description="Basic and acidic residues" evidence="1">
    <location>
        <begin position="15"/>
        <end position="26"/>
    </location>
</feature>
<protein>
    <submittedName>
        <fullName evidence="2">Uncharacterized protein</fullName>
    </submittedName>
</protein>
<dbReference type="Proteomes" id="UP000435112">
    <property type="component" value="Unassembled WGS sequence"/>
</dbReference>
<evidence type="ECO:0000313" key="3">
    <source>
        <dbReference type="Proteomes" id="UP000435112"/>
    </source>
</evidence>
<gene>
    <name evidence="2" type="ORF">PR002_g27839</name>
</gene>